<sequence>MRPRRKTGVVGRAHIPDRDLDLSRVGPARAKADAVGGDGTQGMQGTADGGFAEDFWEAERPPHW</sequence>
<dbReference type="KEGG" id="cgy:CGLY_04880"/>
<keyword evidence="3" id="KW-1185">Reference proteome</keyword>
<organism evidence="2 3">
    <name type="scientific">Corynebacterium glyciniphilum AJ 3170</name>
    <dbReference type="NCBI Taxonomy" id="1404245"/>
    <lineage>
        <taxon>Bacteria</taxon>
        <taxon>Bacillati</taxon>
        <taxon>Actinomycetota</taxon>
        <taxon>Actinomycetes</taxon>
        <taxon>Mycobacteriales</taxon>
        <taxon>Corynebacteriaceae</taxon>
        <taxon>Corynebacterium</taxon>
    </lineage>
</organism>
<dbReference type="OrthoDB" id="9994380at2"/>
<evidence type="ECO:0000313" key="2">
    <source>
        <dbReference type="EMBL" id="AHW63424.1"/>
    </source>
</evidence>
<dbReference type="Proteomes" id="UP000023703">
    <property type="component" value="Chromosome"/>
</dbReference>
<accession>X5DQ59</accession>
<dbReference type="RefSeq" id="WP_144313630.1">
    <property type="nucleotide sequence ID" value="NZ_CP006842.1"/>
</dbReference>
<evidence type="ECO:0000313" key="3">
    <source>
        <dbReference type="Proteomes" id="UP000023703"/>
    </source>
</evidence>
<gene>
    <name evidence="2" type="ORF">CGLY_04880</name>
</gene>
<protein>
    <submittedName>
        <fullName evidence="2">Uncharacterized protein</fullName>
    </submittedName>
</protein>
<dbReference type="STRING" id="1404245.CGLY_04880"/>
<feature type="region of interest" description="Disordered" evidence="1">
    <location>
        <begin position="29"/>
        <end position="64"/>
    </location>
</feature>
<dbReference type="EMBL" id="CP006842">
    <property type="protein sequence ID" value="AHW63424.1"/>
    <property type="molecule type" value="Genomic_DNA"/>
</dbReference>
<dbReference type="HOGENOM" id="CLU_2860101_0_0_11"/>
<dbReference type="AlphaFoldDB" id="X5DQ59"/>
<reference evidence="2 3" key="1">
    <citation type="journal article" date="2015" name="Int. J. Syst. Evol. Microbiol.">
        <title>Revisiting Corynebacterium glyciniphilum (ex Kubota et al., 1972) sp. nov., nom. rev., isolated from putrefied banana.</title>
        <authorList>
            <person name="Al-Dilaimi A."/>
            <person name="Bednarz H."/>
            <person name="Lomker A."/>
            <person name="Niehaus K."/>
            <person name="Kalinowski J."/>
            <person name="Ruckert C."/>
        </authorList>
    </citation>
    <scope>NUCLEOTIDE SEQUENCE [LARGE SCALE GENOMIC DNA]</scope>
    <source>
        <strain evidence="2">AJ 3170</strain>
    </source>
</reference>
<evidence type="ECO:0000256" key="1">
    <source>
        <dbReference type="SAM" id="MobiDB-lite"/>
    </source>
</evidence>
<name>X5DQ59_9CORY</name>
<proteinExistence type="predicted"/>